<organism evidence="2 3">
    <name type="scientific">Algibacter mikhailovii</name>
    <dbReference type="NCBI Taxonomy" id="425498"/>
    <lineage>
        <taxon>Bacteria</taxon>
        <taxon>Pseudomonadati</taxon>
        <taxon>Bacteroidota</taxon>
        <taxon>Flavobacteriia</taxon>
        <taxon>Flavobacteriales</taxon>
        <taxon>Flavobacteriaceae</taxon>
        <taxon>Algibacter</taxon>
    </lineage>
</organism>
<sequence>MLKLKNLVLSFCLLLLTQISQAQLGLYHELGVIAGPVQFRSDFGARDDSSTNFGNTGFGVGVVHYLNFTYTDEHKHTFTNTYFNDHFKVRSELSYNTTKLEHHGQWADPSRTNENAKKLRGHKGSANNFDIGAQLEYSPLSLGEFQSYGHKFSPYLTLGAHYTFSSAKVSTDYQNPDPSAIGDVTDPSNFYSFWEPGSVDVSNSNSWSVVSSVGVSYKLTRMSDLILDLRWQYYFSDWVDGLNHQLPGNESNDWLMWLSVGYVHYLD</sequence>
<feature type="signal peptide" evidence="1">
    <location>
        <begin position="1"/>
        <end position="22"/>
    </location>
</feature>
<dbReference type="NCBIfam" id="NF047659">
    <property type="entry name" value="THC0290_0291_fam"/>
    <property type="match status" value="1"/>
</dbReference>
<reference evidence="2" key="1">
    <citation type="journal article" date="2014" name="Int. J. Syst. Evol. Microbiol.">
        <title>Complete genome sequence of Corynebacterium casei LMG S-19264T (=DSM 44701T), isolated from a smear-ripened cheese.</title>
        <authorList>
            <consortium name="US DOE Joint Genome Institute (JGI-PGF)"/>
            <person name="Walter F."/>
            <person name="Albersmeier A."/>
            <person name="Kalinowski J."/>
            <person name="Ruckert C."/>
        </authorList>
    </citation>
    <scope>NUCLEOTIDE SEQUENCE</scope>
    <source>
        <strain evidence="2">KCTC 12710</strain>
    </source>
</reference>
<evidence type="ECO:0000313" key="2">
    <source>
        <dbReference type="EMBL" id="GGZ75201.1"/>
    </source>
</evidence>
<feature type="chain" id="PRO_5037548646" evidence="1">
    <location>
        <begin position="23"/>
        <end position="267"/>
    </location>
</feature>
<dbReference type="EMBL" id="BMWZ01000002">
    <property type="protein sequence ID" value="GGZ75201.1"/>
    <property type="molecule type" value="Genomic_DNA"/>
</dbReference>
<evidence type="ECO:0000256" key="1">
    <source>
        <dbReference type="SAM" id="SignalP"/>
    </source>
</evidence>
<reference evidence="2" key="2">
    <citation type="submission" date="2020-09" db="EMBL/GenBank/DDBJ databases">
        <authorList>
            <person name="Sun Q."/>
            <person name="Kim S."/>
        </authorList>
    </citation>
    <scope>NUCLEOTIDE SEQUENCE</scope>
    <source>
        <strain evidence="2">KCTC 12710</strain>
    </source>
</reference>
<accession>A0A918V8C7</accession>
<comment type="caution">
    <text evidence="2">The sequence shown here is derived from an EMBL/GenBank/DDBJ whole genome shotgun (WGS) entry which is preliminary data.</text>
</comment>
<dbReference type="RefSeq" id="WP_189359759.1">
    <property type="nucleotide sequence ID" value="NZ_BMWZ01000002.1"/>
</dbReference>
<name>A0A918V8C7_9FLAO</name>
<evidence type="ECO:0000313" key="3">
    <source>
        <dbReference type="Proteomes" id="UP000636004"/>
    </source>
</evidence>
<dbReference type="Gene3D" id="2.40.160.20">
    <property type="match status" value="1"/>
</dbReference>
<proteinExistence type="predicted"/>
<protein>
    <submittedName>
        <fullName evidence="2">Glutamate dehydrogenase</fullName>
    </submittedName>
</protein>
<dbReference type="Proteomes" id="UP000636004">
    <property type="component" value="Unassembled WGS sequence"/>
</dbReference>
<keyword evidence="3" id="KW-1185">Reference proteome</keyword>
<keyword evidence="1" id="KW-0732">Signal</keyword>
<dbReference type="AlphaFoldDB" id="A0A918V8C7"/>
<gene>
    <name evidence="2" type="ORF">GCM10007028_10830</name>
</gene>